<evidence type="ECO:0000313" key="8">
    <source>
        <dbReference type="Proteomes" id="UP000182589"/>
    </source>
</evidence>
<evidence type="ECO:0000256" key="5">
    <source>
        <dbReference type="SAM" id="Phobius"/>
    </source>
</evidence>
<keyword evidence="8" id="KW-1185">Reference proteome</keyword>
<feature type="transmembrane region" description="Helical" evidence="5">
    <location>
        <begin position="370"/>
        <end position="390"/>
    </location>
</feature>
<evidence type="ECO:0000313" key="7">
    <source>
        <dbReference type="EMBL" id="SDW15037.1"/>
    </source>
</evidence>
<dbReference type="PIRSF" id="PIRSF006060">
    <property type="entry name" value="AA_transporter"/>
    <property type="match status" value="1"/>
</dbReference>
<feature type="transmembrane region" description="Helical" evidence="5">
    <location>
        <begin position="402"/>
        <end position="423"/>
    </location>
</feature>
<dbReference type="Proteomes" id="UP000182589">
    <property type="component" value="Unassembled WGS sequence"/>
</dbReference>
<proteinExistence type="predicted"/>
<evidence type="ECO:0000256" key="2">
    <source>
        <dbReference type="ARBA" id="ARBA00022692"/>
    </source>
</evidence>
<dbReference type="PANTHER" id="PTHR47547:SF1">
    <property type="entry name" value="ASPARTATE-PROTON SYMPORTER"/>
    <property type="match status" value="1"/>
</dbReference>
<dbReference type="GO" id="GO:0016020">
    <property type="term" value="C:membrane"/>
    <property type="evidence" value="ECO:0007669"/>
    <property type="project" value="UniProtKB-SubCell"/>
</dbReference>
<feature type="transmembrane region" description="Helical" evidence="5">
    <location>
        <begin position="458"/>
        <end position="478"/>
    </location>
</feature>
<protein>
    <submittedName>
        <fullName evidence="7">Amino acid transporter</fullName>
    </submittedName>
    <submittedName>
        <fullName evidence="6">Amino acid-proton symporter YbeC</fullName>
    </submittedName>
</protein>
<feature type="transmembrane region" description="Helical" evidence="5">
    <location>
        <begin position="136"/>
        <end position="155"/>
    </location>
</feature>
<dbReference type="Proteomes" id="UP001157137">
    <property type="component" value="Unassembled WGS sequence"/>
</dbReference>
<feature type="transmembrane region" description="Helical" evidence="5">
    <location>
        <begin position="284"/>
        <end position="303"/>
    </location>
</feature>
<evidence type="ECO:0000256" key="4">
    <source>
        <dbReference type="ARBA" id="ARBA00023136"/>
    </source>
</evidence>
<reference evidence="7" key="2">
    <citation type="submission" date="2016-10" db="EMBL/GenBank/DDBJ databases">
        <authorList>
            <person name="de Groot N.N."/>
        </authorList>
    </citation>
    <scope>NUCLEOTIDE SEQUENCE [LARGE SCALE GENOMIC DNA]</scope>
    <source>
        <strain evidence="7">DSM 12489</strain>
    </source>
</reference>
<sequence length="529" mass="57528">MEKGMRRDIGLLALTMTGLGSIIGSGWLFGAWKAAKVAGPGALVAWILGVIVILLIGLTYAELGSMFPQSGGMVRYAHYSHGSFVGFLSGWANWIAIVSVIPVEAEASIQYMSSWPWHWAAWTHGLYHNKTLTPPGLVLAGVLVLIYFFLNYWTVKVFARSNTTITVFKFIIPALTVIGLMAAGFHGQNFTQYGGFTPNGWSSVLTAIATSGVIFAFNGFQSPVNLAGEARNPSRNIPLAVMGSILLAGVIYLLLQIAFIGAVRGNMLTHGWAGLNLNSPFADLALSLGVNWLAIVLFLDAFVSPSGTGITYTATTARMVHGMQQNGYFPSVFGRIHPLYGVPRAAMWLNLVIAYIFMLMFRGWGELSGVISVATLISYVTGPISVIAFRRMGDAVKRPVKVRGMSVIAPIAFIFASLILYWAQWPLTGEVIVVIVIGLPIYFYYMAKGGWQDIGRQIRSGIWLIVYLLWMALISFLGSKQFGGSNVIPYGIDMVVVAISALLFYVWGVRSAFAKPNFRDGDANTAQSE</sequence>
<dbReference type="STRING" id="89784.SAMN04489725_102186"/>
<feature type="transmembrane region" description="Helical" evidence="5">
    <location>
        <begin position="12"/>
        <end position="32"/>
    </location>
</feature>
<comment type="subcellular location">
    <subcellularLocation>
        <location evidence="1">Membrane</location>
        <topology evidence="1">Multi-pass membrane protein</topology>
    </subcellularLocation>
</comment>
<dbReference type="EMBL" id="BSRA01000003">
    <property type="protein sequence ID" value="GLV13159.1"/>
    <property type="molecule type" value="Genomic_DNA"/>
</dbReference>
<dbReference type="InterPro" id="IPR052962">
    <property type="entry name" value="AA_Transporter_AGT"/>
</dbReference>
<feature type="transmembrane region" description="Helical" evidence="5">
    <location>
        <begin position="84"/>
        <end position="103"/>
    </location>
</feature>
<feature type="transmembrane region" description="Helical" evidence="5">
    <location>
        <begin position="429"/>
        <end position="446"/>
    </location>
</feature>
<gene>
    <name evidence="6" type="primary">ybeC</name>
    <name evidence="6" type="ORF">Heshes_08430</name>
    <name evidence="7" type="ORF">SAMN04489725_102186</name>
</gene>
<keyword evidence="2 5" id="KW-0812">Transmembrane</keyword>
<feature type="transmembrane region" description="Helical" evidence="5">
    <location>
        <begin position="345"/>
        <end position="364"/>
    </location>
</feature>
<name>A0A1H2R6L5_9BACL</name>
<feature type="transmembrane region" description="Helical" evidence="5">
    <location>
        <begin position="44"/>
        <end position="63"/>
    </location>
</feature>
<reference evidence="8" key="1">
    <citation type="submission" date="2016-10" db="EMBL/GenBank/DDBJ databases">
        <authorList>
            <person name="Varghese N."/>
        </authorList>
    </citation>
    <scope>NUCLEOTIDE SEQUENCE [LARGE SCALE GENOMIC DNA]</scope>
    <source>
        <strain evidence="8">DSM 12489</strain>
    </source>
</reference>
<dbReference type="AlphaFoldDB" id="A0A1H2R6L5"/>
<dbReference type="RefSeq" id="WP_040290908.1">
    <property type="nucleotide sequence ID" value="NZ_BSRA01000003.1"/>
</dbReference>
<evidence type="ECO:0000313" key="6">
    <source>
        <dbReference type="EMBL" id="GLV13159.1"/>
    </source>
</evidence>
<accession>A0A1H2R6L5</accession>
<feature type="transmembrane region" description="Helical" evidence="5">
    <location>
        <begin position="490"/>
        <end position="509"/>
    </location>
</feature>
<organism evidence="7 8">
    <name type="scientific">Alicyclobacillus hesperidum</name>
    <dbReference type="NCBI Taxonomy" id="89784"/>
    <lineage>
        <taxon>Bacteria</taxon>
        <taxon>Bacillati</taxon>
        <taxon>Bacillota</taxon>
        <taxon>Bacilli</taxon>
        <taxon>Bacillales</taxon>
        <taxon>Alicyclobacillaceae</taxon>
        <taxon>Alicyclobacillus</taxon>
    </lineage>
</organism>
<feature type="transmembrane region" description="Helical" evidence="5">
    <location>
        <begin position="239"/>
        <end position="264"/>
    </location>
</feature>
<feature type="transmembrane region" description="Helical" evidence="5">
    <location>
        <begin position="200"/>
        <end position="218"/>
    </location>
</feature>
<dbReference type="Gene3D" id="1.20.1740.10">
    <property type="entry name" value="Amino acid/polyamine transporter I"/>
    <property type="match status" value="1"/>
</dbReference>
<dbReference type="Pfam" id="PF13520">
    <property type="entry name" value="AA_permease_2"/>
    <property type="match status" value="1"/>
</dbReference>
<dbReference type="EMBL" id="FNOJ01000002">
    <property type="protein sequence ID" value="SDW15037.1"/>
    <property type="molecule type" value="Genomic_DNA"/>
</dbReference>
<reference evidence="6" key="3">
    <citation type="submission" date="2023-02" db="EMBL/GenBank/DDBJ databases">
        <title>Proposal of a novel subspecies: Alicyclobacillus hesperidum subspecies aegle.</title>
        <authorList>
            <person name="Goto K."/>
            <person name="Fujii T."/>
            <person name="Yasui K."/>
            <person name="Mochida K."/>
            <person name="Kato-Tanaka Y."/>
            <person name="Morohoshi S."/>
            <person name="An S.Y."/>
            <person name="Kasai H."/>
            <person name="Yokota A."/>
        </authorList>
    </citation>
    <scope>NUCLEOTIDE SEQUENCE</scope>
    <source>
        <strain evidence="6">DSM 12766</strain>
    </source>
</reference>
<evidence type="ECO:0000256" key="3">
    <source>
        <dbReference type="ARBA" id="ARBA00022989"/>
    </source>
</evidence>
<evidence type="ECO:0000256" key="1">
    <source>
        <dbReference type="ARBA" id="ARBA00004141"/>
    </source>
</evidence>
<feature type="transmembrane region" description="Helical" evidence="5">
    <location>
        <begin position="167"/>
        <end position="188"/>
    </location>
</feature>
<dbReference type="GO" id="GO:0022857">
    <property type="term" value="F:transmembrane transporter activity"/>
    <property type="evidence" value="ECO:0007669"/>
    <property type="project" value="InterPro"/>
</dbReference>
<dbReference type="InterPro" id="IPR002293">
    <property type="entry name" value="AA/rel_permease1"/>
</dbReference>
<dbReference type="PANTHER" id="PTHR47547">
    <property type="match status" value="1"/>
</dbReference>
<keyword evidence="3 5" id="KW-1133">Transmembrane helix</keyword>
<keyword evidence="4 5" id="KW-0472">Membrane</keyword>